<dbReference type="EMBL" id="LVWA01000012">
    <property type="protein sequence ID" value="OKL38624.1"/>
    <property type="molecule type" value="Genomic_DNA"/>
</dbReference>
<gene>
    <name evidence="3" type="ORF">A3841_05615</name>
</gene>
<sequence>MRQLTLLLAIFFLSSTHVLAQERFFTRTGHIWFFSDAPLEDIEAHNRKAASILDVGTGDMVFSVPMKEFEFRKSLMQTHFNENYVESDKYPKATFKGKVINIQVVDLEKDAAYEVRVKGVLHIHGQDKSIDTVGILEVKAGRLFGKSTFTVTPQEFGIKIPRLVRNNIARQIDITVDVVYEPLTENSLQLW</sequence>
<evidence type="ECO:0000313" key="3">
    <source>
        <dbReference type="EMBL" id="OKL38624.1"/>
    </source>
</evidence>
<keyword evidence="4" id="KW-1185">Reference proteome</keyword>
<dbReference type="SUPFAM" id="SSF101874">
    <property type="entry name" value="YceI-like"/>
    <property type="match status" value="1"/>
</dbReference>
<dbReference type="RefSeq" id="WP_073854580.1">
    <property type="nucleotide sequence ID" value="NZ_LVWA01000012.1"/>
</dbReference>
<dbReference type="Proteomes" id="UP000186551">
    <property type="component" value="Unassembled WGS sequence"/>
</dbReference>
<keyword evidence="1" id="KW-0732">Signal</keyword>
<dbReference type="InterPro" id="IPR036761">
    <property type="entry name" value="TTHA0802/YceI-like_sf"/>
</dbReference>
<organism evidence="3 4">
    <name type="scientific">Pontibacter flavimaris</name>
    <dbReference type="NCBI Taxonomy" id="1797110"/>
    <lineage>
        <taxon>Bacteria</taxon>
        <taxon>Pseudomonadati</taxon>
        <taxon>Bacteroidota</taxon>
        <taxon>Cytophagia</taxon>
        <taxon>Cytophagales</taxon>
        <taxon>Hymenobacteraceae</taxon>
        <taxon>Pontibacter</taxon>
    </lineage>
</organism>
<dbReference type="OrthoDB" id="116832at2"/>
<evidence type="ECO:0000256" key="1">
    <source>
        <dbReference type="SAM" id="SignalP"/>
    </source>
</evidence>
<proteinExistence type="predicted"/>
<reference evidence="3 4" key="1">
    <citation type="submission" date="2016-03" db="EMBL/GenBank/DDBJ databases">
        <title>Genome sequence of Pontibacter sp. nov., of the family cytophagaceae, isolated from marine sediment of the Yellow Sea, China.</title>
        <authorList>
            <person name="Zhang G."/>
            <person name="Zhang R."/>
        </authorList>
    </citation>
    <scope>NUCLEOTIDE SEQUENCE [LARGE SCALE GENOMIC DNA]</scope>
    <source>
        <strain evidence="3 4">S10-8</strain>
    </source>
</reference>
<feature type="domain" description="Lipid/polyisoprenoid-binding YceI-like" evidence="2">
    <location>
        <begin position="55"/>
        <end position="179"/>
    </location>
</feature>
<comment type="caution">
    <text evidence="3">The sequence shown here is derived from an EMBL/GenBank/DDBJ whole genome shotgun (WGS) entry which is preliminary data.</text>
</comment>
<protein>
    <recommendedName>
        <fullName evidence="2">Lipid/polyisoprenoid-binding YceI-like domain-containing protein</fullName>
    </recommendedName>
</protein>
<evidence type="ECO:0000313" key="4">
    <source>
        <dbReference type="Proteomes" id="UP000186551"/>
    </source>
</evidence>
<dbReference type="InterPro" id="IPR007372">
    <property type="entry name" value="Lipid/polyisoprenoid-bd_YceI"/>
</dbReference>
<evidence type="ECO:0000259" key="2">
    <source>
        <dbReference type="Pfam" id="PF04264"/>
    </source>
</evidence>
<dbReference type="STRING" id="1797110.A3841_05615"/>
<feature type="signal peptide" evidence="1">
    <location>
        <begin position="1"/>
        <end position="20"/>
    </location>
</feature>
<feature type="chain" id="PRO_5012117993" description="Lipid/polyisoprenoid-binding YceI-like domain-containing protein" evidence="1">
    <location>
        <begin position="21"/>
        <end position="191"/>
    </location>
</feature>
<dbReference type="Gene3D" id="2.40.128.110">
    <property type="entry name" value="Lipid/polyisoprenoid-binding, YceI-like"/>
    <property type="match status" value="1"/>
</dbReference>
<dbReference type="Pfam" id="PF04264">
    <property type="entry name" value="YceI"/>
    <property type="match status" value="1"/>
</dbReference>
<accession>A0A1Q5P8U9</accession>
<dbReference type="AlphaFoldDB" id="A0A1Q5P8U9"/>
<name>A0A1Q5P8U9_9BACT</name>